<dbReference type="Proteomes" id="UP000447434">
    <property type="component" value="Chromosome 16"/>
</dbReference>
<protein>
    <submittedName>
        <fullName evidence="5">Putative bifunctional inhibitor/plant lipid transfer protein/seed storage helical</fullName>
    </submittedName>
</protein>
<dbReference type="EMBL" id="WOCE01000016">
    <property type="protein sequence ID" value="KAE9597697.1"/>
    <property type="molecule type" value="Genomic_DNA"/>
</dbReference>
<feature type="signal peptide" evidence="3">
    <location>
        <begin position="1"/>
        <end position="24"/>
    </location>
</feature>
<keyword evidence="3" id="KW-0732">Signal</keyword>
<dbReference type="PANTHER" id="PTHR31731">
    <property type="match status" value="1"/>
</dbReference>
<reference evidence="6" key="1">
    <citation type="journal article" date="2020" name="Nat. Commun.">
        <title>Genome sequence of the cluster root forming white lupin.</title>
        <authorList>
            <person name="Hufnagel B."/>
            <person name="Marques A."/>
            <person name="Soriano A."/>
            <person name="Marques L."/>
            <person name="Divol F."/>
            <person name="Doumas P."/>
            <person name="Sallet E."/>
            <person name="Mancinotti D."/>
            <person name="Carrere S."/>
            <person name="Marande W."/>
            <person name="Arribat S."/>
            <person name="Keller J."/>
            <person name="Huneau C."/>
            <person name="Blein T."/>
            <person name="Aime D."/>
            <person name="Laguerre M."/>
            <person name="Taylor J."/>
            <person name="Schubert V."/>
            <person name="Nelson M."/>
            <person name="Geu-Flores F."/>
            <person name="Crespi M."/>
            <person name="Gallardo-Guerrero K."/>
            <person name="Delaux P.-M."/>
            <person name="Salse J."/>
            <person name="Berges H."/>
            <person name="Guyot R."/>
            <person name="Gouzy J."/>
            <person name="Peret B."/>
        </authorList>
    </citation>
    <scope>NUCLEOTIDE SEQUENCE [LARGE SCALE GENOMIC DNA]</scope>
    <source>
        <strain evidence="6">cv. Amiga</strain>
    </source>
</reference>
<dbReference type="AlphaFoldDB" id="A0A6A4PDL1"/>
<feature type="chain" id="PRO_5025480201" evidence="3">
    <location>
        <begin position="25"/>
        <end position="135"/>
    </location>
</feature>
<evidence type="ECO:0000313" key="6">
    <source>
        <dbReference type="Proteomes" id="UP000447434"/>
    </source>
</evidence>
<dbReference type="OrthoDB" id="1421092at2759"/>
<proteinExistence type="inferred from homology"/>
<name>A0A6A4PDL1_LUPAL</name>
<evidence type="ECO:0000256" key="3">
    <source>
        <dbReference type="SAM" id="SignalP"/>
    </source>
</evidence>
<dbReference type="InterPro" id="IPR051636">
    <property type="entry name" value="Plant_LTP/defense-related"/>
</dbReference>
<dbReference type="InterPro" id="IPR016140">
    <property type="entry name" value="Bifunc_inhib/LTP/seed_store"/>
</dbReference>
<comment type="caution">
    <text evidence="5">The sequence shown here is derived from an EMBL/GenBank/DDBJ whole genome shotgun (WGS) entry which is preliminary data.</text>
</comment>
<evidence type="ECO:0000256" key="1">
    <source>
        <dbReference type="ARBA" id="ARBA00008965"/>
    </source>
</evidence>
<evidence type="ECO:0000259" key="4">
    <source>
        <dbReference type="SMART" id="SM00499"/>
    </source>
</evidence>
<feature type="domain" description="Bifunctional inhibitor/plant lipid transfer protein/seed storage helical" evidence="4">
    <location>
        <begin position="58"/>
        <end position="134"/>
    </location>
</feature>
<gene>
    <name evidence="5" type="ORF">Lalb_Chr16g0389361</name>
</gene>
<sequence>MASKAALLISLNILFFTLVTSTSASNPSPSTPADPIESTNAPNPLPSTPSNPIESGNCSVDPFKFKVCALFSWVQVPYWNPCCSLIAGLEDSEAAVCLCTASKIKFLGFPFNIPLNYPYILSSCGQGTLNSFACR</sequence>
<dbReference type="CDD" id="cd01958">
    <property type="entry name" value="HPS_like"/>
    <property type="match status" value="1"/>
</dbReference>
<evidence type="ECO:0000313" key="5">
    <source>
        <dbReference type="EMBL" id="KAE9597697.1"/>
    </source>
</evidence>
<evidence type="ECO:0000256" key="2">
    <source>
        <dbReference type="SAM" id="MobiDB-lite"/>
    </source>
</evidence>
<dbReference type="SMART" id="SM00499">
    <property type="entry name" value="AAI"/>
    <property type="match status" value="1"/>
</dbReference>
<comment type="similarity">
    <text evidence="1">Belongs to the plant LTP family. PEARLI1 subfamily.</text>
</comment>
<organism evidence="5 6">
    <name type="scientific">Lupinus albus</name>
    <name type="common">White lupine</name>
    <name type="synonym">Lupinus termis</name>
    <dbReference type="NCBI Taxonomy" id="3870"/>
    <lineage>
        <taxon>Eukaryota</taxon>
        <taxon>Viridiplantae</taxon>
        <taxon>Streptophyta</taxon>
        <taxon>Embryophyta</taxon>
        <taxon>Tracheophyta</taxon>
        <taxon>Spermatophyta</taxon>
        <taxon>Magnoliopsida</taxon>
        <taxon>eudicotyledons</taxon>
        <taxon>Gunneridae</taxon>
        <taxon>Pentapetalae</taxon>
        <taxon>rosids</taxon>
        <taxon>fabids</taxon>
        <taxon>Fabales</taxon>
        <taxon>Fabaceae</taxon>
        <taxon>Papilionoideae</taxon>
        <taxon>50 kb inversion clade</taxon>
        <taxon>genistoids sensu lato</taxon>
        <taxon>core genistoids</taxon>
        <taxon>Genisteae</taxon>
        <taxon>Lupinus</taxon>
    </lineage>
</organism>
<feature type="region of interest" description="Disordered" evidence="2">
    <location>
        <begin position="26"/>
        <end position="53"/>
    </location>
</feature>
<dbReference type="InterPro" id="IPR027923">
    <property type="entry name" value="Hydrophob_seed_dom"/>
</dbReference>
<dbReference type="InterPro" id="IPR036312">
    <property type="entry name" value="Bifun_inhib/LTP/seed_sf"/>
</dbReference>
<dbReference type="SUPFAM" id="SSF47699">
    <property type="entry name" value="Bifunctional inhibitor/lipid-transfer protein/seed storage 2S albumin"/>
    <property type="match status" value="1"/>
</dbReference>
<dbReference type="Gene3D" id="1.10.110.10">
    <property type="entry name" value="Plant lipid-transfer and hydrophobic proteins"/>
    <property type="match status" value="1"/>
</dbReference>
<dbReference type="Pfam" id="PF14547">
    <property type="entry name" value="Hydrophob_seed"/>
    <property type="match status" value="1"/>
</dbReference>
<keyword evidence="6" id="KW-1185">Reference proteome</keyword>
<accession>A0A6A4PDL1</accession>